<gene>
    <name evidence="2" type="ORF">SAMN05444920_1056</name>
</gene>
<reference evidence="2 3" key="1">
    <citation type="submission" date="2016-10" db="EMBL/GenBank/DDBJ databases">
        <authorList>
            <person name="de Groot N.N."/>
        </authorList>
    </citation>
    <scope>NUCLEOTIDE SEQUENCE [LARGE SCALE GENOMIC DNA]</scope>
    <source>
        <strain evidence="2 3">CGMCC 4.7037</strain>
    </source>
</reference>
<dbReference type="Pfam" id="PF13468">
    <property type="entry name" value="Glyoxalase_3"/>
    <property type="match status" value="1"/>
</dbReference>
<evidence type="ECO:0000313" key="3">
    <source>
        <dbReference type="Proteomes" id="UP000236732"/>
    </source>
</evidence>
<accession>A0A1H6DAA2</accession>
<evidence type="ECO:0000313" key="2">
    <source>
        <dbReference type="EMBL" id="SEG82160.1"/>
    </source>
</evidence>
<protein>
    <submittedName>
        <fullName evidence="2">Glyoxalase-like domain-containing protein</fullName>
    </submittedName>
</protein>
<dbReference type="EMBL" id="FNVT01000005">
    <property type="protein sequence ID" value="SEG82160.1"/>
    <property type="molecule type" value="Genomic_DNA"/>
</dbReference>
<name>A0A1H6DAA2_9ACTN</name>
<keyword evidence="3" id="KW-1185">Reference proteome</keyword>
<dbReference type="InterPro" id="IPR025870">
    <property type="entry name" value="Glyoxalase-like_dom"/>
</dbReference>
<dbReference type="AlphaFoldDB" id="A0A1H6DAA2"/>
<dbReference type="OrthoDB" id="8857320at2"/>
<dbReference type="RefSeq" id="WP_103957389.1">
    <property type="nucleotide sequence ID" value="NZ_FNVT01000005.1"/>
</dbReference>
<evidence type="ECO:0000259" key="1">
    <source>
        <dbReference type="Pfam" id="PF13468"/>
    </source>
</evidence>
<proteinExistence type="predicted"/>
<dbReference type="Proteomes" id="UP000236732">
    <property type="component" value="Unassembled WGS sequence"/>
</dbReference>
<dbReference type="Gene3D" id="3.10.180.10">
    <property type="entry name" value="2,3-Dihydroxybiphenyl 1,2-Dioxygenase, domain 1"/>
    <property type="match status" value="1"/>
</dbReference>
<sequence>MEIDHVVLAARSREQAVQALSTHGLAVARGRVIPGFGVSNLVVPLGRSSLEIHYPNGEVPDPALPPIAAAQRKALDTFPEPLVPVAWLVGFEDVESLRRLASLNNLSVSDIPEEGPGYPAYTLAGFGPNMVRRWLPALIHWPVPYEERPHALSAPHTSRPTGIVGLDIAGTQEDVEQWCGGLPSGVRVVKGDAGPLRVSIGFDDGVSITLGVR</sequence>
<feature type="domain" description="Glyoxalase-like" evidence="1">
    <location>
        <begin position="3"/>
        <end position="175"/>
    </location>
</feature>
<dbReference type="InterPro" id="IPR029068">
    <property type="entry name" value="Glyas_Bleomycin-R_OHBP_Dase"/>
</dbReference>
<organism evidence="2 3">
    <name type="scientific">Nonomuraea solani</name>
    <dbReference type="NCBI Taxonomy" id="1144553"/>
    <lineage>
        <taxon>Bacteria</taxon>
        <taxon>Bacillati</taxon>
        <taxon>Actinomycetota</taxon>
        <taxon>Actinomycetes</taxon>
        <taxon>Streptosporangiales</taxon>
        <taxon>Streptosporangiaceae</taxon>
        <taxon>Nonomuraea</taxon>
    </lineage>
</organism>